<dbReference type="Gene3D" id="3.30.420.10">
    <property type="entry name" value="Ribonuclease H-like superfamily/Ribonuclease H"/>
    <property type="match status" value="1"/>
</dbReference>
<dbReference type="Proteomes" id="UP001458880">
    <property type="component" value="Unassembled WGS sequence"/>
</dbReference>
<name>A0AAW1N1H5_POPJA</name>
<reference evidence="1 2" key="1">
    <citation type="journal article" date="2024" name="BMC Genomics">
        <title>De novo assembly and annotation of Popillia japonica's genome with initial clues to its potential as an invasive pest.</title>
        <authorList>
            <person name="Cucini C."/>
            <person name="Boschi S."/>
            <person name="Funari R."/>
            <person name="Cardaioli E."/>
            <person name="Iannotti N."/>
            <person name="Marturano G."/>
            <person name="Paoli F."/>
            <person name="Bruttini M."/>
            <person name="Carapelli A."/>
            <person name="Frati F."/>
            <person name="Nardi F."/>
        </authorList>
    </citation>
    <scope>NUCLEOTIDE SEQUENCE [LARGE SCALE GENOMIC DNA]</scope>
    <source>
        <strain evidence="1">DMR45628</strain>
    </source>
</reference>
<evidence type="ECO:0000313" key="2">
    <source>
        <dbReference type="Proteomes" id="UP001458880"/>
    </source>
</evidence>
<dbReference type="PANTHER" id="PTHR37984">
    <property type="entry name" value="PROTEIN CBG26694"/>
    <property type="match status" value="1"/>
</dbReference>
<dbReference type="AlphaFoldDB" id="A0AAW1N1H5"/>
<gene>
    <name evidence="1" type="ORF">QE152_g4218</name>
</gene>
<proteinExistence type="predicted"/>
<dbReference type="GO" id="GO:0003676">
    <property type="term" value="F:nucleic acid binding"/>
    <property type="evidence" value="ECO:0007669"/>
    <property type="project" value="InterPro"/>
</dbReference>
<evidence type="ECO:0000313" key="1">
    <source>
        <dbReference type="EMBL" id="KAK9752473.1"/>
    </source>
</evidence>
<protein>
    <submittedName>
        <fullName evidence="1">Uncharacterized protein</fullName>
    </submittedName>
</protein>
<keyword evidence="2" id="KW-1185">Reference proteome</keyword>
<accession>A0AAW1N1H5</accession>
<dbReference type="InterPro" id="IPR036397">
    <property type="entry name" value="RNaseH_sf"/>
</dbReference>
<dbReference type="EMBL" id="JASPKY010000020">
    <property type="protein sequence ID" value="KAK9752473.1"/>
    <property type="molecule type" value="Genomic_DNA"/>
</dbReference>
<sequence>MLSDKNSNKIGLSSLITKYLFSYRNTPHSTTGQTPSKLMFSRKVKTMCDCLTSPDFMKARERQIQFHRGNRVIDLEEGEEVYVRDYRSDRQKPTWSKCKIVSRLGFQTYLCKLLDNPDVVWKRHIDQIVRVGKFYERIPTDLVNTSDASSTQLTTDDKIDINS</sequence>
<organism evidence="1 2">
    <name type="scientific">Popillia japonica</name>
    <name type="common">Japanese beetle</name>
    <dbReference type="NCBI Taxonomy" id="7064"/>
    <lineage>
        <taxon>Eukaryota</taxon>
        <taxon>Metazoa</taxon>
        <taxon>Ecdysozoa</taxon>
        <taxon>Arthropoda</taxon>
        <taxon>Hexapoda</taxon>
        <taxon>Insecta</taxon>
        <taxon>Pterygota</taxon>
        <taxon>Neoptera</taxon>
        <taxon>Endopterygota</taxon>
        <taxon>Coleoptera</taxon>
        <taxon>Polyphaga</taxon>
        <taxon>Scarabaeiformia</taxon>
        <taxon>Scarabaeidae</taxon>
        <taxon>Rutelinae</taxon>
        <taxon>Popillia</taxon>
    </lineage>
</organism>
<comment type="caution">
    <text evidence="1">The sequence shown here is derived from an EMBL/GenBank/DDBJ whole genome shotgun (WGS) entry which is preliminary data.</text>
</comment>
<dbReference type="InterPro" id="IPR050951">
    <property type="entry name" value="Retrovirus_Pol_polyprotein"/>
</dbReference>
<dbReference type="PANTHER" id="PTHR37984:SF5">
    <property type="entry name" value="PROTEIN NYNRIN-LIKE"/>
    <property type="match status" value="1"/>
</dbReference>